<feature type="transmembrane region" description="Helical" evidence="1">
    <location>
        <begin position="141"/>
        <end position="163"/>
    </location>
</feature>
<name>A0ABW2QN95_9BURK</name>
<reference evidence="3" key="1">
    <citation type="journal article" date="2019" name="Int. J. Syst. Evol. Microbiol.">
        <title>The Global Catalogue of Microorganisms (GCM) 10K type strain sequencing project: providing services to taxonomists for standard genome sequencing and annotation.</title>
        <authorList>
            <consortium name="The Broad Institute Genomics Platform"/>
            <consortium name="The Broad Institute Genome Sequencing Center for Infectious Disease"/>
            <person name="Wu L."/>
            <person name="Ma J."/>
        </authorList>
    </citation>
    <scope>NUCLEOTIDE SEQUENCE [LARGE SCALE GENOMIC DNA]</scope>
    <source>
        <strain evidence="3">CGMCC 1.12371</strain>
    </source>
</reference>
<keyword evidence="1" id="KW-0472">Membrane</keyword>
<evidence type="ECO:0000256" key="1">
    <source>
        <dbReference type="SAM" id="Phobius"/>
    </source>
</evidence>
<keyword evidence="1" id="KW-0812">Transmembrane</keyword>
<feature type="transmembrane region" description="Helical" evidence="1">
    <location>
        <begin position="209"/>
        <end position="232"/>
    </location>
</feature>
<feature type="transmembrane region" description="Helical" evidence="1">
    <location>
        <begin position="170"/>
        <end position="189"/>
    </location>
</feature>
<feature type="transmembrane region" description="Helical" evidence="1">
    <location>
        <begin position="100"/>
        <end position="121"/>
    </location>
</feature>
<keyword evidence="1" id="KW-1133">Transmembrane helix</keyword>
<accession>A0ABW2QN95</accession>
<evidence type="ECO:0000313" key="3">
    <source>
        <dbReference type="Proteomes" id="UP001596501"/>
    </source>
</evidence>
<feature type="transmembrane region" description="Helical" evidence="1">
    <location>
        <begin position="253"/>
        <end position="273"/>
    </location>
</feature>
<evidence type="ECO:0000313" key="2">
    <source>
        <dbReference type="EMBL" id="MFC7410117.1"/>
    </source>
</evidence>
<dbReference type="RefSeq" id="WP_382224733.1">
    <property type="nucleotide sequence ID" value="NZ_JBHTCA010000012.1"/>
</dbReference>
<feature type="transmembrane region" description="Helical" evidence="1">
    <location>
        <begin position="293"/>
        <end position="312"/>
    </location>
</feature>
<proteinExistence type="predicted"/>
<keyword evidence="3" id="KW-1185">Reference proteome</keyword>
<organism evidence="2 3">
    <name type="scientific">Hydrogenophaga atypica</name>
    <dbReference type="NCBI Taxonomy" id="249409"/>
    <lineage>
        <taxon>Bacteria</taxon>
        <taxon>Pseudomonadati</taxon>
        <taxon>Pseudomonadota</taxon>
        <taxon>Betaproteobacteria</taxon>
        <taxon>Burkholderiales</taxon>
        <taxon>Comamonadaceae</taxon>
        <taxon>Hydrogenophaga</taxon>
    </lineage>
</organism>
<dbReference type="EMBL" id="JBHTCA010000012">
    <property type="protein sequence ID" value="MFC7410117.1"/>
    <property type="molecule type" value="Genomic_DNA"/>
</dbReference>
<evidence type="ECO:0008006" key="4">
    <source>
        <dbReference type="Google" id="ProtNLM"/>
    </source>
</evidence>
<feature type="transmembrane region" description="Helical" evidence="1">
    <location>
        <begin position="76"/>
        <end position="93"/>
    </location>
</feature>
<feature type="transmembrane region" description="Helical" evidence="1">
    <location>
        <begin position="452"/>
        <end position="474"/>
    </location>
</feature>
<protein>
    <recommendedName>
        <fullName evidence="4">Glycosyltransferase</fullName>
    </recommendedName>
</protein>
<feature type="transmembrane region" description="Helical" evidence="1">
    <location>
        <begin position="373"/>
        <end position="398"/>
    </location>
</feature>
<dbReference type="Proteomes" id="UP001596501">
    <property type="component" value="Unassembled WGS sequence"/>
</dbReference>
<gene>
    <name evidence="2" type="ORF">ACFQPB_14715</name>
</gene>
<feature type="transmembrane region" description="Helical" evidence="1">
    <location>
        <begin position="418"/>
        <end position="440"/>
    </location>
</feature>
<comment type="caution">
    <text evidence="2">The sequence shown here is derived from an EMBL/GenBank/DDBJ whole genome shotgun (WGS) entry which is preliminary data.</text>
</comment>
<feature type="transmembrane region" description="Helical" evidence="1">
    <location>
        <begin position="20"/>
        <end position="40"/>
    </location>
</feature>
<sequence>MNQPSPAIVAQAAVRRLPRLALLLFCLAYLLPGFFGRAPWKNDDVAAFGVMSGMAQGQMSWWEPQILGRALETPALLPYWLGAWSIQALPFLSAETASRLPFLALLALTLVGTWYAAYQLARQPQAQPVSFAFGGEASPTDYARTLADAALLALIACLGLAQLSHETTPALAGLACAAWLAYSSARLVAGDARQRRNAALMWVLATWGMAFSGTPMLAAALGLGHLGLLMLLARQASPTQADRAENAPPSTGLVIGLTFSTVAAAWTGLTVVGVDPFGRYWGPPDSLADWQSLARLLAWFTWPAWPLALWTLWRWRRQLRSPHVALPLWSVIAPLVSSTLQNGNERALLAALPGLACLAAFALPTLKRSVSALIDWFALLFFTSCAAVIWVIWLAMMTGTPAKPAANVARLAPGFEPSFSFVLLVPALLATAAWVWLLAWRVGRHRAALWKSLVLPAAGSTLCWLLLMTLWLPLLDHGRSYGPMAHRMAQALKEDKGCVLVHGLTQGQIVALQHHGGLALQRLSTSANGCNALVVSPQALTGLSQHVSLADWDFDQAVPRLNDRKETLLIYRRNDESSEP</sequence>